<dbReference type="AlphaFoldDB" id="A0A1G5SF81"/>
<dbReference type="Pfam" id="PF10040">
    <property type="entry name" value="CRISPR_Cas6"/>
    <property type="match status" value="1"/>
</dbReference>
<accession>A0A1G5SF81</accession>
<feature type="domain" description="CRISPR-associated protein Cas6 C-terminal" evidence="1">
    <location>
        <begin position="191"/>
        <end position="313"/>
    </location>
</feature>
<evidence type="ECO:0000313" key="3">
    <source>
        <dbReference type="Proteomes" id="UP000198729"/>
    </source>
</evidence>
<dbReference type="Gene3D" id="3.30.70.1900">
    <property type="match status" value="1"/>
</dbReference>
<dbReference type="InterPro" id="IPR019267">
    <property type="entry name" value="CRISPR-assoc_Cas6_C"/>
</dbReference>
<dbReference type="OrthoDB" id="9787241at2"/>
<dbReference type="STRING" id="51642.NSMM_400115"/>
<reference evidence="2 3" key="1">
    <citation type="submission" date="2016-10" db="EMBL/GenBank/DDBJ databases">
        <authorList>
            <person name="de Groot N.N."/>
        </authorList>
    </citation>
    <scope>NUCLEOTIDE SEQUENCE [LARGE SCALE GENOMIC DNA]</scope>
    <source>
        <strain evidence="2">1</strain>
    </source>
</reference>
<protein>
    <recommendedName>
        <fullName evidence="1">CRISPR-associated protein Cas6 C-terminal domain-containing protein</fullName>
    </recommendedName>
</protein>
<dbReference type="RefSeq" id="WP_090286082.1">
    <property type="nucleotide sequence ID" value="NZ_FMWO01000048.1"/>
</dbReference>
<evidence type="ECO:0000313" key="2">
    <source>
        <dbReference type="EMBL" id="SCZ85637.1"/>
    </source>
</evidence>
<name>A0A1G5SF81_9PROT</name>
<evidence type="ECO:0000259" key="1">
    <source>
        <dbReference type="Pfam" id="PF10040"/>
    </source>
</evidence>
<organism evidence="2 3">
    <name type="scientific">Nitrosomonas mobilis</name>
    <dbReference type="NCBI Taxonomy" id="51642"/>
    <lineage>
        <taxon>Bacteria</taxon>
        <taxon>Pseudomonadati</taxon>
        <taxon>Pseudomonadota</taxon>
        <taxon>Betaproteobacteria</taxon>
        <taxon>Nitrosomonadales</taxon>
        <taxon>Nitrosomonadaceae</taxon>
        <taxon>Nitrosomonas</taxon>
    </lineage>
</organism>
<dbReference type="Proteomes" id="UP000198729">
    <property type="component" value="Unassembled WGS sequence"/>
</dbReference>
<proteinExistence type="predicted"/>
<sequence length="318" mass="36026">MSTHYLTEPAYPVLSLGRYRLDWRVTRSIRLPDYSGSMLRGAFGHALRSMGCITREKDCTACPLRRDCPYTLLFEPAPPEHHPLQDFSRIPAPYIIEPPEWGAHVLHLGDTLTFHFTLVGRGVEELPIAILAWRRALARGIGPGDGQAELTSIWLEQPEASLAIYTPENSSIQKHDTRLTCPPLPGDSVRLHLVTPLRLQNNGVPLKPQTVTERTLLMALVRRLALMSEFHGELAWQPDFHHLGELASSIQGNRQLSWRDWKRYSSRQQQEMALGGVTGRWDLHGKLSAFWPALWFGQWLHAGKNASFGLGRYQIYAT</sequence>
<dbReference type="EMBL" id="FMWO01000048">
    <property type="protein sequence ID" value="SCZ85637.1"/>
    <property type="molecule type" value="Genomic_DNA"/>
</dbReference>
<keyword evidence="3" id="KW-1185">Reference proteome</keyword>
<gene>
    <name evidence="2" type="ORF">NSMM_400115</name>
</gene>